<organism evidence="2 3">
    <name type="scientific">Blastopirellula marina</name>
    <dbReference type="NCBI Taxonomy" id="124"/>
    <lineage>
        <taxon>Bacteria</taxon>
        <taxon>Pseudomonadati</taxon>
        <taxon>Planctomycetota</taxon>
        <taxon>Planctomycetia</taxon>
        <taxon>Pirellulales</taxon>
        <taxon>Pirellulaceae</taxon>
        <taxon>Blastopirellula</taxon>
    </lineage>
</organism>
<feature type="transmembrane region" description="Helical" evidence="1">
    <location>
        <begin position="12"/>
        <end position="29"/>
    </location>
</feature>
<gene>
    <name evidence="2" type="ORF">C5Y98_26145</name>
</gene>
<sequence>MVNEETMRGIKFVGMLVVVAGVLVGPAMLTGQPNLPSNPSASEQAFAVAVPKSMSRTDDGDYTLLRDRDVVVLIWRLTRDRAEAMQAKLQQDFAALSEAGNPAIEAPTPFSMGDLQGWKFKRVDPRDQQARQVQYVLTSEAVSFFAEIISQDKPFDEATYEKVLGTVRAGEADSWE</sequence>
<comment type="caution">
    <text evidence="2">The sequence shown here is derived from an EMBL/GenBank/DDBJ whole genome shotgun (WGS) entry which is preliminary data.</text>
</comment>
<accession>A0A2S8F886</accession>
<dbReference type="EMBL" id="PUIB01000025">
    <property type="protein sequence ID" value="PQO28376.1"/>
    <property type="molecule type" value="Genomic_DNA"/>
</dbReference>
<evidence type="ECO:0000313" key="2">
    <source>
        <dbReference type="EMBL" id="PQO28376.1"/>
    </source>
</evidence>
<evidence type="ECO:0000256" key="1">
    <source>
        <dbReference type="SAM" id="Phobius"/>
    </source>
</evidence>
<reference evidence="2 3" key="1">
    <citation type="submission" date="2018-02" db="EMBL/GenBank/DDBJ databases">
        <title>Comparative genomes isolates from brazilian mangrove.</title>
        <authorList>
            <person name="Araujo J.E."/>
            <person name="Taketani R.G."/>
            <person name="Silva M.C.P."/>
            <person name="Loureco M.V."/>
            <person name="Andreote F.D."/>
        </authorList>
    </citation>
    <scope>NUCLEOTIDE SEQUENCE [LARGE SCALE GENOMIC DNA]</scope>
    <source>
        <strain evidence="2 3">NAP PRIS-MGV</strain>
    </source>
</reference>
<dbReference type="AlphaFoldDB" id="A0A2S8F886"/>
<dbReference type="RefSeq" id="WP_105358888.1">
    <property type="nucleotide sequence ID" value="NZ_PUIB01000025.1"/>
</dbReference>
<protein>
    <submittedName>
        <fullName evidence="2">Uncharacterized protein</fullName>
    </submittedName>
</protein>
<proteinExistence type="predicted"/>
<keyword evidence="1" id="KW-0812">Transmembrane</keyword>
<name>A0A2S8F886_9BACT</name>
<keyword evidence="1" id="KW-0472">Membrane</keyword>
<dbReference type="Proteomes" id="UP000239388">
    <property type="component" value="Unassembled WGS sequence"/>
</dbReference>
<evidence type="ECO:0000313" key="3">
    <source>
        <dbReference type="Proteomes" id="UP000239388"/>
    </source>
</evidence>
<keyword evidence="1" id="KW-1133">Transmembrane helix</keyword>